<reference evidence="2" key="1">
    <citation type="submission" date="2016-10" db="EMBL/GenBank/DDBJ databases">
        <authorList>
            <person name="Varghese N."/>
            <person name="Submissions S."/>
        </authorList>
    </citation>
    <scope>NUCLEOTIDE SEQUENCE [LARGE SCALE GENOMIC DNA]</scope>
    <source>
        <strain evidence="2">OK042</strain>
    </source>
</reference>
<sequence>MNDRQGAGELEELIMQRQAEFPEIGTSMNPLEEPWWGFDLYADNSTGISSDSES</sequence>
<dbReference type="RefSeq" id="WP_175530502.1">
    <property type="nucleotide sequence ID" value="NZ_FORT01000004.1"/>
</dbReference>
<name>A0A1I3SET9_9BACL</name>
<evidence type="ECO:0000313" key="2">
    <source>
        <dbReference type="Proteomes" id="UP000198915"/>
    </source>
</evidence>
<dbReference type="EMBL" id="FORT01000004">
    <property type="protein sequence ID" value="SFJ56007.1"/>
    <property type="molecule type" value="Genomic_DNA"/>
</dbReference>
<dbReference type="STRING" id="1884381.SAMN05518846_104108"/>
<protein>
    <submittedName>
        <fullName evidence="1">Uncharacterized protein</fullName>
    </submittedName>
</protein>
<dbReference type="Proteomes" id="UP000198915">
    <property type="component" value="Unassembled WGS sequence"/>
</dbReference>
<gene>
    <name evidence="1" type="ORF">SAMN05518846_104108</name>
</gene>
<accession>A0A1I3SET9</accession>
<proteinExistence type="predicted"/>
<dbReference type="AlphaFoldDB" id="A0A1I3SET9"/>
<keyword evidence="2" id="KW-1185">Reference proteome</keyword>
<evidence type="ECO:0000313" key="1">
    <source>
        <dbReference type="EMBL" id="SFJ56007.1"/>
    </source>
</evidence>
<organism evidence="1 2">
    <name type="scientific">Brevibacillus centrosporus</name>
    <dbReference type="NCBI Taxonomy" id="54910"/>
    <lineage>
        <taxon>Bacteria</taxon>
        <taxon>Bacillati</taxon>
        <taxon>Bacillota</taxon>
        <taxon>Bacilli</taxon>
        <taxon>Bacillales</taxon>
        <taxon>Paenibacillaceae</taxon>
        <taxon>Brevibacillus</taxon>
    </lineage>
</organism>